<feature type="binding site" evidence="6">
    <location>
        <position position="38"/>
    </location>
    <ligand>
        <name>Mg(2+)</name>
        <dbReference type="ChEBI" id="CHEBI:18420"/>
        <label>1</label>
    </ligand>
</feature>
<dbReference type="EMBL" id="FNHB01000005">
    <property type="protein sequence ID" value="SDM56186.1"/>
    <property type="molecule type" value="Genomic_DNA"/>
</dbReference>
<dbReference type="InterPro" id="IPR004808">
    <property type="entry name" value="AP_endonuc_1"/>
</dbReference>
<keyword evidence="4 6" id="KW-0460">Magnesium</keyword>
<dbReference type="AlphaFoldDB" id="A0A1G9U847"/>
<feature type="site" description="Transition state stabilizer" evidence="7">
    <location>
        <position position="152"/>
    </location>
</feature>
<feature type="active site" description="Proton acceptor" evidence="5">
    <location>
        <position position="252"/>
    </location>
</feature>
<dbReference type="PROSITE" id="PS51435">
    <property type="entry name" value="AP_NUCLEASE_F1_4"/>
    <property type="match status" value="1"/>
</dbReference>
<feature type="site" description="Interaction with DNA substrate" evidence="7">
    <location>
        <position position="252"/>
    </location>
</feature>
<dbReference type="STRING" id="146817.SAMN04488502_105226"/>
<dbReference type="RefSeq" id="WP_092073258.1">
    <property type="nucleotide sequence ID" value="NZ_FNHB01000005.1"/>
</dbReference>
<proteinExistence type="inferred from homology"/>
<evidence type="ECO:0000256" key="3">
    <source>
        <dbReference type="ARBA" id="ARBA00022801"/>
    </source>
</evidence>
<dbReference type="Gene3D" id="3.60.10.10">
    <property type="entry name" value="Endonuclease/exonuclease/phosphatase"/>
    <property type="match status" value="1"/>
</dbReference>
<keyword evidence="2 6" id="KW-0479">Metal-binding</keyword>
<dbReference type="GO" id="GO:0006281">
    <property type="term" value="P:DNA repair"/>
    <property type="evidence" value="ECO:0007669"/>
    <property type="project" value="InterPro"/>
</dbReference>
<keyword evidence="6" id="KW-0464">Manganese</keyword>
<dbReference type="InterPro" id="IPR036691">
    <property type="entry name" value="Endo/exonu/phosph_ase_sf"/>
</dbReference>
<comment type="cofactor">
    <cofactor evidence="6">
        <name>Mg(2+)</name>
        <dbReference type="ChEBI" id="CHEBI:18420"/>
    </cofactor>
    <cofactor evidence="6">
        <name>Mn(2+)</name>
        <dbReference type="ChEBI" id="CHEBI:29035"/>
    </cofactor>
    <text evidence="6">Probably binds two magnesium or manganese ions per subunit.</text>
</comment>
<dbReference type="InterPro" id="IPR037493">
    <property type="entry name" value="ExoIII-like"/>
</dbReference>
<dbReference type="PANTHER" id="PTHR43250:SF2">
    <property type="entry name" value="EXODEOXYRIBONUCLEASE III"/>
    <property type="match status" value="1"/>
</dbReference>
<name>A0A1G9U847_9FIRM</name>
<evidence type="ECO:0000256" key="7">
    <source>
        <dbReference type="PIRSR" id="PIRSR604808-3"/>
    </source>
</evidence>
<keyword evidence="3" id="KW-0378">Hydrolase</keyword>
<dbReference type="Pfam" id="PF03372">
    <property type="entry name" value="Exo_endo_phos"/>
    <property type="match status" value="1"/>
</dbReference>
<feature type="active site" evidence="5">
    <location>
        <position position="109"/>
    </location>
</feature>
<evidence type="ECO:0000256" key="1">
    <source>
        <dbReference type="ARBA" id="ARBA00007092"/>
    </source>
</evidence>
<dbReference type="NCBIfam" id="TIGR00195">
    <property type="entry name" value="exoDNase_III"/>
    <property type="match status" value="1"/>
</dbReference>
<evidence type="ECO:0000256" key="4">
    <source>
        <dbReference type="ARBA" id="ARBA00022842"/>
    </source>
</evidence>
<dbReference type="GO" id="GO:0008311">
    <property type="term" value="F:double-stranded DNA 3'-5' DNA exonuclease activity"/>
    <property type="evidence" value="ECO:0007669"/>
    <property type="project" value="InterPro"/>
</dbReference>
<gene>
    <name evidence="9" type="ORF">SAMN04488502_105226</name>
</gene>
<dbReference type="CDD" id="cd09086">
    <property type="entry name" value="ExoIII-like_AP-endo"/>
    <property type="match status" value="1"/>
</dbReference>
<accession>A0A1G9U847</accession>
<evidence type="ECO:0000259" key="8">
    <source>
        <dbReference type="Pfam" id="PF03372"/>
    </source>
</evidence>
<evidence type="ECO:0000256" key="5">
    <source>
        <dbReference type="PIRSR" id="PIRSR604808-1"/>
    </source>
</evidence>
<feature type="active site" description="Proton donor/acceptor" evidence="5">
    <location>
        <position position="150"/>
    </location>
</feature>
<feature type="domain" description="Endonuclease/exonuclease/phosphatase" evidence="8">
    <location>
        <begin position="8"/>
        <end position="252"/>
    </location>
</feature>
<dbReference type="GO" id="GO:0046872">
    <property type="term" value="F:metal ion binding"/>
    <property type="evidence" value="ECO:0007669"/>
    <property type="project" value="UniProtKB-KW"/>
</dbReference>
<dbReference type="InterPro" id="IPR005135">
    <property type="entry name" value="Endo/exonuclease/phosphatase"/>
</dbReference>
<feature type="binding site" evidence="6">
    <location>
        <position position="152"/>
    </location>
    <ligand>
        <name>Mg(2+)</name>
        <dbReference type="ChEBI" id="CHEBI:18420"/>
        <label>1</label>
    </ligand>
</feature>
<feature type="binding site" evidence="6">
    <location>
        <position position="11"/>
    </location>
    <ligand>
        <name>Mg(2+)</name>
        <dbReference type="ChEBI" id="CHEBI:18420"/>
        <label>1</label>
    </ligand>
</feature>
<keyword evidence="10" id="KW-1185">Reference proteome</keyword>
<comment type="similarity">
    <text evidence="1">Belongs to the DNA repair enzymes AP/ExoA family.</text>
</comment>
<feature type="binding site" evidence="6">
    <location>
        <position position="251"/>
    </location>
    <ligand>
        <name>Mg(2+)</name>
        <dbReference type="ChEBI" id="CHEBI:18420"/>
        <label>1</label>
    </ligand>
</feature>
<dbReference type="SUPFAM" id="SSF56219">
    <property type="entry name" value="DNase I-like"/>
    <property type="match status" value="1"/>
</dbReference>
<dbReference type="OrthoDB" id="9803914at2"/>
<evidence type="ECO:0000256" key="2">
    <source>
        <dbReference type="ARBA" id="ARBA00022723"/>
    </source>
</evidence>
<feature type="site" description="Important for catalytic activity" evidence="7">
    <location>
        <position position="222"/>
    </location>
</feature>
<evidence type="ECO:0000313" key="10">
    <source>
        <dbReference type="Proteomes" id="UP000214880"/>
    </source>
</evidence>
<feature type="binding site" evidence="6">
    <location>
        <position position="252"/>
    </location>
    <ligand>
        <name>Mg(2+)</name>
        <dbReference type="ChEBI" id="CHEBI:18420"/>
        <label>1</label>
    </ligand>
</feature>
<dbReference type="Proteomes" id="UP000214880">
    <property type="component" value="Unassembled WGS sequence"/>
</dbReference>
<organism evidence="9 10">
    <name type="scientific">Dendrosporobacter quercicolus</name>
    <dbReference type="NCBI Taxonomy" id="146817"/>
    <lineage>
        <taxon>Bacteria</taxon>
        <taxon>Bacillati</taxon>
        <taxon>Bacillota</taxon>
        <taxon>Negativicutes</taxon>
        <taxon>Selenomonadales</taxon>
        <taxon>Sporomusaceae</taxon>
        <taxon>Dendrosporobacter</taxon>
    </lineage>
</organism>
<evidence type="ECO:0000313" key="9">
    <source>
        <dbReference type="EMBL" id="SDM56186.1"/>
    </source>
</evidence>
<feature type="binding site" evidence="6">
    <location>
        <position position="150"/>
    </location>
    <ligand>
        <name>Mg(2+)</name>
        <dbReference type="ChEBI" id="CHEBI:18420"/>
        <label>1</label>
    </ligand>
</feature>
<reference evidence="9 10" key="1">
    <citation type="submission" date="2016-10" db="EMBL/GenBank/DDBJ databases">
        <authorList>
            <person name="de Groot N.N."/>
        </authorList>
    </citation>
    <scope>NUCLEOTIDE SEQUENCE [LARGE SCALE GENOMIC DNA]</scope>
    <source>
        <strain evidence="9 10">DSM 1736</strain>
    </source>
</reference>
<dbReference type="NCBIfam" id="TIGR00633">
    <property type="entry name" value="xth"/>
    <property type="match status" value="1"/>
</dbReference>
<sequence>MAGYWKIATYNVNSIRARMPVLLAWLEREQPAVVALQETKVRDENFPHDEIKAAGYYAIFKGQKSYNGVAILAKSSPENVRFGLDEWGQPDEARLVAATIDGINIVNTYIPQGRQAATDYFYYKLGWIGQMREYFNRYYQADQPVIWVGDFNVAPDRRDVYAPDKLLGSVGFHPDEHAALDMVRQWGFVDIFRHHVPEEGHYTFWDYRVPNGFKRKMGWRIDHIWATAAIAGHSVRAWVDTDMRQGPKPSDHAPLLAEFNWS</sequence>
<dbReference type="PANTHER" id="PTHR43250">
    <property type="entry name" value="EXODEOXYRIBONUCLEASE III"/>
    <property type="match status" value="1"/>
</dbReference>
<evidence type="ECO:0000256" key="6">
    <source>
        <dbReference type="PIRSR" id="PIRSR604808-2"/>
    </source>
</evidence>
<protein>
    <submittedName>
        <fullName evidence="9">Exodeoxyribonuclease III</fullName>
    </submittedName>
</protein>